<dbReference type="InterPro" id="IPR000182">
    <property type="entry name" value="GNAT_dom"/>
</dbReference>
<dbReference type="SUPFAM" id="SSF55729">
    <property type="entry name" value="Acyl-CoA N-acyltransferases (Nat)"/>
    <property type="match status" value="1"/>
</dbReference>
<organism evidence="2 3">
    <name type="scientific">Legionella lytica</name>
    <dbReference type="NCBI Taxonomy" id="96232"/>
    <lineage>
        <taxon>Bacteria</taxon>
        <taxon>Pseudomonadati</taxon>
        <taxon>Pseudomonadota</taxon>
        <taxon>Gammaproteobacteria</taxon>
        <taxon>Legionellales</taxon>
        <taxon>Legionellaceae</taxon>
        <taxon>Legionella</taxon>
    </lineage>
</organism>
<dbReference type="CDD" id="cd04301">
    <property type="entry name" value="NAT_SF"/>
    <property type="match status" value="1"/>
</dbReference>
<dbReference type="EMBL" id="JBGORX010000010">
    <property type="protein sequence ID" value="MFJ1269894.1"/>
    <property type="molecule type" value="Genomic_DNA"/>
</dbReference>
<reference evidence="2 3" key="1">
    <citation type="submission" date="2024-08" db="EMBL/GenBank/DDBJ databases">
        <title>Draft Genome Sequence of Legionella lytica strain DSB2004, Isolated From a Fire Sprinkler System.</title>
        <authorList>
            <person name="Everhart A.D."/>
            <person name="Kidane D.T."/>
            <person name="Farone A.L."/>
            <person name="Farone M.B."/>
        </authorList>
    </citation>
    <scope>NUCLEOTIDE SEQUENCE [LARGE SCALE GENOMIC DNA]</scope>
    <source>
        <strain evidence="2 3">DSB2004</strain>
    </source>
</reference>
<dbReference type="PANTHER" id="PTHR47237">
    <property type="entry name" value="SLL0310 PROTEIN"/>
    <property type="match status" value="1"/>
</dbReference>
<dbReference type="GO" id="GO:0016746">
    <property type="term" value="F:acyltransferase activity"/>
    <property type="evidence" value="ECO:0007669"/>
    <property type="project" value="UniProtKB-KW"/>
</dbReference>
<feature type="domain" description="N-acetyltransferase" evidence="1">
    <location>
        <begin position="13"/>
        <end position="150"/>
    </location>
</feature>
<dbReference type="RefSeq" id="WP_400188709.1">
    <property type="nucleotide sequence ID" value="NZ_JBGORX010000010.1"/>
</dbReference>
<dbReference type="InterPro" id="IPR041496">
    <property type="entry name" value="YitH/HolE_GNAT"/>
</dbReference>
<dbReference type="InterPro" id="IPR016181">
    <property type="entry name" value="Acyl_CoA_acyltransferase"/>
</dbReference>
<keyword evidence="2" id="KW-0808">Transferase</keyword>
<comment type="caution">
    <text evidence="2">The sequence shown here is derived from an EMBL/GenBank/DDBJ whole genome shotgun (WGS) entry which is preliminary data.</text>
</comment>
<dbReference type="InterPro" id="IPR052729">
    <property type="entry name" value="Acyl/Acetyltrans_Enzymes"/>
</dbReference>
<sequence>MNHSQIELFSKTITVSQMQHSDFKEINQWCIDEGWNIGIHDSEIYYKIDPMGHYIAKTNKSIASLSLMKHSLSFFTLGPFIVHKSYRGQGVGEALWNEAMSRMKQEHPDALIALYAVSEQVARYKKAGFVPVVGVQRWHIHPNPLNAPLSSNPCSLITSQLIPSISTYYQKQDGTNRELLFNELLLKPETKGLVFMDDNLIKGFGFIRPCVRGFRIGTLVADTPEIATQLMSELLVFAKNDPVFMDVPASNPNSIQSLSPFDAMRAPQEDTVMMIKGTGYTQYLGPMEQLYALFSLEIG</sequence>
<evidence type="ECO:0000313" key="2">
    <source>
        <dbReference type="EMBL" id="MFJ1269894.1"/>
    </source>
</evidence>
<dbReference type="Gene3D" id="3.40.630.90">
    <property type="match status" value="1"/>
</dbReference>
<evidence type="ECO:0000313" key="3">
    <source>
        <dbReference type="Proteomes" id="UP001615550"/>
    </source>
</evidence>
<dbReference type="Pfam" id="PF18014">
    <property type="entry name" value="Acetyltransf_18"/>
    <property type="match status" value="1"/>
</dbReference>
<protein>
    <submittedName>
        <fullName evidence="2">GNAT family N-acetyltransferase</fullName>
        <ecNumber evidence="2">2.3.1.-</ecNumber>
    </submittedName>
</protein>
<name>A0ABW8DEA6_9GAMM</name>
<dbReference type="PROSITE" id="PS51186">
    <property type="entry name" value="GNAT"/>
    <property type="match status" value="1"/>
</dbReference>
<dbReference type="PANTHER" id="PTHR47237:SF1">
    <property type="entry name" value="SLL0310 PROTEIN"/>
    <property type="match status" value="1"/>
</dbReference>
<dbReference type="EC" id="2.3.1.-" evidence="2"/>
<keyword evidence="3" id="KW-1185">Reference proteome</keyword>
<gene>
    <name evidence="2" type="ORF">ACD661_15135</name>
</gene>
<dbReference type="Gene3D" id="3.40.630.30">
    <property type="match status" value="1"/>
</dbReference>
<keyword evidence="2" id="KW-0012">Acyltransferase</keyword>
<evidence type="ECO:0000259" key="1">
    <source>
        <dbReference type="PROSITE" id="PS51186"/>
    </source>
</evidence>
<proteinExistence type="predicted"/>
<dbReference type="Pfam" id="PF13673">
    <property type="entry name" value="Acetyltransf_10"/>
    <property type="match status" value="1"/>
</dbReference>
<dbReference type="Proteomes" id="UP001615550">
    <property type="component" value="Unassembled WGS sequence"/>
</dbReference>
<accession>A0ABW8DEA6</accession>